<dbReference type="SMART" id="SM00900">
    <property type="entry name" value="FMN_bind"/>
    <property type="match status" value="1"/>
</dbReference>
<comment type="cofactor">
    <cofactor evidence="1">
        <name>FMN</name>
        <dbReference type="ChEBI" id="CHEBI:58210"/>
    </cofactor>
</comment>
<dbReference type="Gene3D" id="3.90.700.10">
    <property type="entry name" value="Succinate dehydrogenase/fumarate reductase flavoprotein, catalytic domain"/>
    <property type="match status" value="1"/>
</dbReference>
<dbReference type="Proteomes" id="UP000305541">
    <property type="component" value="Unassembled WGS sequence"/>
</dbReference>
<sequence length="600" mass="66539">MSEHNFNAEYDVIVAGFGGAGATAARFASDAGAKVLLVDSAPSGHEGGNTRYAGQIVGAADDYSKMKEYIENLAEPFEPDEELVNAYARGLTEMPEYFKKYLDVEPFSVKKDWDNSKINLSEMLPEYPEYSGGDTYDVLLVHDGVFDAALWKILRKKVLERKDQIDVWYEAPIVHLITEHNAVIGAEIKRHGQSVRIKATRGVILTTGGFENNVQMKRDYLGYSNLAPIGSLYNKGIGIKLGTEAKARLWNMTNFESLGLQHGLEPVPEVSAQARLILSWPKLSNGSIFTVADDGTRYFNETEDNRHGHIYDHGMWRVPTNNVSPYVIFDEKQLVKIKADPIPWDKFEEQLIEAQSIDELNAKLGLQSGVLQNTVDQFNLEQETENSFDKFGRSTGTMNHFDDGKVYAFQMVQTMLNTQGGPKRNAQAEVVDFDNNPIDGLYSAGELGALHVNQYQGGMNIAECLIFGKIAGENAARHERKSLVTSDGFKTSDVDLKSDVQDREDTDLGENEYLGVSHQGMGDELRVKVHYENEKILNVEVLSQSETDGLGNKAFDKLTSDAVVKNTYNIDAVSGATVTSNAFRDAVKNALDKAKQTSNN</sequence>
<evidence type="ECO:0000256" key="8">
    <source>
        <dbReference type="ARBA" id="ARBA00023002"/>
    </source>
</evidence>
<dbReference type="EMBL" id="VBTH01000013">
    <property type="protein sequence ID" value="TLQ03846.1"/>
    <property type="molecule type" value="Genomic_DNA"/>
</dbReference>
<dbReference type="GO" id="GO:0010181">
    <property type="term" value="F:FMN binding"/>
    <property type="evidence" value="ECO:0007669"/>
    <property type="project" value="InterPro"/>
</dbReference>
<dbReference type="InterPro" id="IPR027477">
    <property type="entry name" value="Succ_DH/fumarate_Rdtase_cat_sf"/>
</dbReference>
<keyword evidence="7" id="KW-0274">FAD</keyword>
<dbReference type="Gene3D" id="3.50.50.60">
    <property type="entry name" value="FAD/NAD(P)-binding domain"/>
    <property type="match status" value="1"/>
</dbReference>
<evidence type="ECO:0000256" key="9">
    <source>
        <dbReference type="ARBA" id="ARBA00049922"/>
    </source>
</evidence>
<gene>
    <name evidence="11" type="ORF">FEZ51_07485</name>
</gene>
<evidence type="ECO:0000313" key="11">
    <source>
        <dbReference type="EMBL" id="TLQ03846.1"/>
    </source>
</evidence>
<comment type="caution">
    <text evidence="11">The sequence shown here is derived from an EMBL/GenBank/DDBJ whole genome shotgun (WGS) entry which is preliminary data.</text>
</comment>
<dbReference type="InterPro" id="IPR036188">
    <property type="entry name" value="FAD/NAD-bd_sf"/>
</dbReference>
<evidence type="ECO:0000259" key="10">
    <source>
        <dbReference type="SMART" id="SM00900"/>
    </source>
</evidence>
<dbReference type="InterPro" id="IPR003953">
    <property type="entry name" value="FAD-dep_OxRdtase_2_FAD-bd"/>
</dbReference>
<comment type="catalytic activity">
    <reaction evidence="9">
        <text>dihydrourocanate + A = urocanate + AH2</text>
        <dbReference type="Rhea" id="RHEA:36059"/>
        <dbReference type="ChEBI" id="CHEBI:13193"/>
        <dbReference type="ChEBI" id="CHEBI:17499"/>
        <dbReference type="ChEBI" id="CHEBI:27247"/>
        <dbReference type="ChEBI" id="CHEBI:72991"/>
        <dbReference type="EC" id="1.3.99.33"/>
    </reaction>
</comment>
<organism evidence="11 12">
    <name type="scientific">Pediococcus stilesii</name>
    <dbReference type="NCBI Taxonomy" id="331679"/>
    <lineage>
        <taxon>Bacteria</taxon>
        <taxon>Bacillati</taxon>
        <taxon>Bacillota</taxon>
        <taxon>Bacilli</taxon>
        <taxon>Lactobacillales</taxon>
        <taxon>Lactobacillaceae</taxon>
        <taxon>Pediococcus</taxon>
    </lineage>
</organism>
<reference evidence="11 12" key="1">
    <citation type="submission" date="2019-05" db="EMBL/GenBank/DDBJ databases">
        <title>The metagenome of a microbial culture collection derived from dairy environment covers the genomic content of the human microbiome.</title>
        <authorList>
            <person name="Roder T."/>
            <person name="Wuthrich D."/>
            <person name="Sattari Z."/>
            <person name="Von Ah U."/>
            <person name="Bar C."/>
            <person name="Ronchi F."/>
            <person name="Macpherson A.J."/>
            <person name="Ganal-Vonarburg S.C."/>
            <person name="Bruggmann R."/>
            <person name="Vergeres G."/>
        </authorList>
    </citation>
    <scope>NUCLEOTIDE SEQUENCE [LARGE SCALE GENOMIC DNA]</scope>
    <source>
        <strain evidence="11 12">FAM 18815</strain>
    </source>
</reference>
<dbReference type="Gene3D" id="3.90.1010.20">
    <property type="match status" value="1"/>
</dbReference>
<dbReference type="RefSeq" id="WP_138474600.1">
    <property type="nucleotide sequence ID" value="NZ_VBTH01000013.1"/>
</dbReference>
<dbReference type="Pfam" id="PF00890">
    <property type="entry name" value="FAD_binding_2"/>
    <property type="match status" value="1"/>
</dbReference>
<dbReference type="SUPFAM" id="SSF51905">
    <property type="entry name" value="FAD/NAD(P)-binding domain"/>
    <property type="match status" value="1"/>
</dbReference>
<dbReference type="InterPro" id="IPR007329">
    <property type="entry name" value="FMN-bd"/>
</dbReference>
<dbReference type="GO" id="GO:0016020">
    <property type="term" value="C:membrane"/>
    <property type="evidence" value="ECO:0007669"/>
    <property type="project" value="InterPro"/>
</dbReference>
<evidence type="ECO:0000256" key="4">
    <source>
        <dbReference type="ARBA" id="ARBA00013137"/>
    </source>
</evidence>
<keyword evidence="6" id="KW-0285">Flavoprotein</keyword>
<feature type="domain" description="FMN-binding" evidence="10">
    <location>
        <begin position="520"/>
        <end position="594"/>
    </location>
</feature>
<evidence type="ECO:0000256" key="1">
    <source>
        <dbReference type="ARBA" id="ARBA00001917"/>
    </source>
</evidence>
<dbReference type="Pfam" id="PF04205">
    <property type="entry name" value="FMN_bind"/>
    <property type="match status" value="1"/>
</dbReference>
<evidence type="ECO:0000313" key="12">
    <source>
        <dbReference type="Proteomes" id="UP000305541"/>
    </source>
</evidence>
<protein>
    <recommendedName>
        <fullName evidence="5">Urocanate reductase</fullName>
        <ecNumber evidence="4">1.3.99.33</ecNumber>
    </recommendedName>
</protein>
<name>A0A5R9BT10_9LACO</name>
<dbReference type="AlphaFoldDB" id="A0A5R9BT10"/>
<accession>A0A5R9BT10</accession>
<evidence type="ECO:0000256" key="3">
    <source>
        <dbReference type="ARBA" id="ARBA00008040"/>
    </source>
</evidence>
<dbReference type="GO" id="GO:0033765">
    <property type="term" value="F:steroid dehydrogenase activity, acting on the CH-CH group of donors"/>
    <property type="evidence" value="ECO:0007669"/>
    <property type="project" value="UniProtKB-ARBA"/>
</dbReference>
<dbReference type="SUPFAM" id="SSF56425">
    <property type="entry name" value="Succinate dehydrogenase/fumarate reductase flavoprotein, catalytic domain"/>
    <property type="match status" value="1"/>
</dbReference>
<proteinExistence type="inferred from homology"/>
<comment type="similarity">
    <text evidence="3">Belongs to the FAD-dependent oxidoreductase 2 family. FRD/SDH subfamily.</text>
</comment>
<evidence type="ECO:0000256" key="5">
    <source>
        <dbReference type="ARBA" id="ARBA00015872"/>
    </source>
</evidence>
<comment type="cofactor">
    <cofactor evidence="2">
        <name>FAD</name>
        <dbReference type="ChEBI" id="CHEBI:57692"/>
    </cofactor>
</comment>
<dbReference type="InterPro" id="IPR050315">
    <property type="entry name" value="FAD-oxidoreductase_2"/>
</dbReference>
<evidence type="ECO:0000256" key="2">
    <source>
        <dbReference type="ARBA" id="ARBA00001974"/>
    </source>
</evidence>
<evidence type="ECO:0000256" key="7">
    <source>
        <dbReference type="ARBA" id="ARBA00022827"/>
    </source>
</evidence>
<evidence type="ECO:0000256" key="6">
    <source>
        <dbReference type="ARBA" id="ARBA00022630"/>
    </source>
</evidence>
<dbReference type="EC" id="1.3.99.33" evidence="4"/>
<dbReference type="OrthoDB" id="9806724at2"/>
<dbReference type="PANTHER" id="PTHR43400">
    <property type="entry name" value="FUMARATE REDUCTASE"/>
    <property type="match status" value="1"/>
</dbReference>
<dbReference type="PANTHER" id="PTHR43400:SF7">
    <property type="entry name" value="FAD-DEPENDENT OXIDOREDUCTASE 2 FAD BINDING DOMAIN-CONTAINING PROTEIN"/>
    <property type="match status" value="1"/>
</dbReference>
<keyword evidence="8" id="KW-0560">Oxidoreductase</keyword>